<organism evidence="2 4">
    <name type="scientific">Triplophysa tibetana</name>
    <dbReference type="NCBI Taxonomy" id="1572043"/>
    <lineage>
        <taxon>Eukaryota</taxon>
        <taxon>Metazoa</taxon>
        <taxon>Chordata</taxon>
        <taxon>Craniata</taxon>
        <taxon>Vertebrata</taxon>
        <taxon>Euteleostomi</taxon>
        <taxon>Actinopterygii</taxon>
        <taxon>Neopterygii</taxon>
        <taxon>Teleostei</taxon>
        <taxon>Ostariophysi</taxon>
        <taxon>Cypriniformes</taxon>
        <taxon>Nemacheilidae</taxon>
        <taxon>Triplophysa</taxon>
    </lineage>
</organism>
<dbReference type="PANTHER" id="PTHR47241:SF1">
    <property type="entry name" value="BED-TYPE DOMAIN-CONTAINING PROTEIN"/>
    <property type="match status" value="1"/>
</dbReference>
<dbReference type="EMBL" id="SOYY01000005">
    <property type="protein sequence ID" value="KAA0721570.1"/>
    <property type="molecule type" value="Genomic_DNA"/>
</dbReference>
<dbReference type="PANTHER" id="PTHR47241">
    <property type="entry name" value="FINGER PROTEIN, PUTATIVE-RELATED"/>
    <property type="match status" value="1"/>
</dbReference>
<evidence type="ECO:0000313" key="4">
    <source>
        <dbReference type="Proteomes" id="UP000324632"/>
    </source>
</evidence>
<sequence>MSDTESTSADTAPPVRLCLTLQDSEGQISDYENSGSSTLLSPTETNIASGDGGPPPLKIKWTSAVWNSFIVSENYPSKAICKLCKSKESNMGKAPTFIYPNELGLASDMLTVLSSFEEVTRALSKHSASISEVIPLLHGLCSIIRSLHAGEESEDESDQFMAGDDDQDATVGLGQDVAAESRERNTEETPATSSTSVLSFLQKKKSAIPMRTHLPSGDVGAYLADGDISLTDNPAKYWSGKLQCWPNLTHFALQHLSCPPTSVQSERVLGQLEMWSVHNVQT</sequence>
<protein>
    <recommendedName>
        <fullName evidence="1">HAT C-terminal dimerisation domain-containing protein</fullName>
    </recommendedName>
</protein>
<reference evidence="2 4" key="1">
    <citation type="journal article" date="2019" name="Mol. Ecol. Resour.">
        <title>Chromosome-level genome assembly of Triplophysa tibetana, a fish adapted to the harsh high-altitude environment of the Tibetan Plateau.</title>
        <authorList>
            <person name="Yang X."/>
            <person name="Liu H."/>
            <person name="Ma Z."/>
            <person name="Zou Y."/>
            <person name="Zou M."/>
            <person name="Mao Y."/>
            <person name="Li X."/>
            <person name="Wang H."/>
            <person name="Chen T."/>
            <person name="Wang W."/>
            <person name="Yang R."/>
        </authorList>
    </citation>
    <scope>NUCLEOTIDE SEQUENCE [LARGE SCALE GENOMIC DNA]</scope>
    <source>
        <strain evidence="2">TTIB1903HZAU</strain>
        <tissue evidence="2">Muscle</tissue>
    </source>
</reference>
<dbReference type="GO" id="GO:0046983">
    <property type="term" value="F:protein dimerization activity"/>
    <property type="evidence" value="ECO:0007669"/>
    <property type="project" value="InterPro"/>
</dbReference>
<evidence type="ECO:0000259" key="1">
    <source>
        <dbReference type="Pfam" id="PF05699"/>
    </source>
</evidence>
<evidence type="ECO:0000313" key="3">
    <source>
        <dbReference type="EMBL" id="KAA0721570.1"/>
    </source>
</evidence>
<dbReference type="InterPro" id="IPR012337">
    <property type="entry name" value="RNaseH-like_sf"/>
</dbReference>
<dbReference type="SUPFAM" id="SSF53098">
    <property type="entry name" value="Ribonuclease H-like"/>
    <property type="match status" value="1"/>
</dbReference>
<name>A0A5A9PGM9_9TELE</name>
<dbReference type="InterPro" id="IPR008906">
    <property type="entry name" value="HATC_C_dom"/>
</dbReference>
<gene>
    <name evidence="3" type="ORF">E1301_Tti019433</name>
    <name evidence="2" type="ORF">E1301_Tti022823</name>
</gene>
<dbReference type="AlphaFoldDB" id="A0A5A9PGM9"/>
<comment type="caution">
    <text evidence="2">The sequence shown here is derived from an EMBL/GenBank/DDBJ whole genome shotgun (WGS) entry which is preliminary data.</text>
</comment>
<proteinExistence type="predicted"/>
<keyword evidence="4" id="KW-1185">Reference proteome</keyword>
<dbReference type="Proteomes" id="UP000324632">
    <property type="component" value="Chromosome 5"/>
</dbReference>
<dbReference type="InterPro" id="IPR052865">
    <property type="entry name" value="Zinc_finger_BED"/>
</dbReference>
<dbReference type="Pfam" id="PF05699">
    <property type="entry name" value="Dimer_Tnp_hAT"/>
    <property type="match status" value="1"/>
</dbReference>
<dbReference type="GO" id="GO:0005634">
    <property type="term" value="C:nucleus"/>
    <property type="evidence" value="ECO:0007669"/>
    <property type="project" value="TreeGrafter"/>
</dbReference>
<feature type="domain" description="HAT C-terminal dimerisation" evidence="1">
    <location>
        <begin position="233"/>
        <end position="269"/>
    </location>
</feature>
<accession>A0A5A9PGM9</accession>
<evidence type="ECO:0000313" key="2">
    <source>
        <dbReference type="EMBL" id="KAA0721534.1"/>
    </source>
</evidence>
<dbReference type="EMBL" id="SOYY01000005">
    <property type="protein sequence ID" value="KAA0721534.1"/>
    <property type="molecule type" value="Genomic_DNA"/>
</dbReference>